<protein>
    <recommendedName>
        <fullName evidence="12">DNA 3'-5' helicase</fullName>
        <ecNumber evidence="12">5.6.2.4</ecNumber>
    </recommendedName>
    <alternativeName>
        <fullName evidence="13">DNA 3'-5' helicase II</fullName>
    </alternativeName>
</protein>
<keyword evidence="5 15" id="KW-0347">Helicase</keyword>
<accession>A0ABX2EN10</accession>
<feature type="binding site" evidence="15">
    <location>
        <begin position="33"/>
        <end position="40"/>
    </location>
    <ligand>
        <name>ATP</name>
        <dbReference type="ChEBI" id="CHEBI:30616"/>
    </ligand>
</feature>
<evidence type="ECO:0000313" key="19">
    <source>
        <dbReference type="Proteomes" id="UP000737171"/>
    </source>
</evidence>
<evidence type="ECO:0000313" key="18">
    <source>
        <dbReference type="EMBL" id="NRF69940.1"/>
    </source>
</evidence>
<reference evidence="18 19" key="1">
    <citation type="submission" date="2020-05" db="EMBL/GenBank/DDBJ databases">
        <title>Aquincola sp. isolate from soil.</title>
        <authorList>
            <person name="Han J."/>
            <person name="Kim D.-U."/>
        </authorList>
    </citation>
    <scope>NUCLEOTIDE SEQUENCE [LARGE SCALE GENOMIC DNA]</scope>
    <source>
        <strain evidence="18 19">S2</strain>
    </source>
</reference>
<evidence type="ECO:0000256" key="6">
    <source>
        <dbReference type="ARBA" id="ARBA00022839"/>
    </source>
</evidence>
<keyword evidence="19" id="KW-1185">Reference proteome</keyword>
<dbReference type="PANTHER" id="PTHR11070:SF2">
    <property type="entry name" value="ATP-DEPENDENT DNA HELICASE SRS2"/>
    <property type="match status" value="1"/>
</dbReference>
<evidence type="ECO:0000259" key="16">
    <source>
        <dbReference type="PROSITE" id="PS51198"/>
    </source>
</evidence>
<dbReference type="Gene3D" id="3.90.320.10">
    <property type="match status" value="1"/>
</dbReference>
<comment type="caution">
    <text evidence="18">The sequence shown here is derived from an EMBL/GenBank/DDBJ whole genome shotgun (WGS) entry which is preliminary data.</text>
</comment>
<keyword evidence="3" id="KW-0227">DNA damage</keyword>
<keyword evidence="10" id="KW-0413">Isomerase</keyword>
<dbReference type="Gene3D" id="1.10.486.10">
    <property type="entry name" value="PCRA, domain 4"/>
    <property type="match status" value="1"/>
</dbReference>
<dbReference type="PROSITE" id="PS51217">
    <property type="entry name" value="UVRD_HELICASE_CTER"/>
    <property type="match status" value="1"/>
</dbReference>
<evidence type="ECO:0000256" key="14">
    <source>
        <dbReference type="ARBA" id="ARBA00048988"/>
    </source>
</evidence>
<proteinExistence type="predicted"/>
<comment type="catalytic activity">
    <reaction evidence="14">
        <text>ATP + H2O = ADP + phosphate + H(+)</text>
        <dbReference type="Rhea" id="RHEA:13065"/>
        <dbReference type="ChEBI" id="CHEBI:15377"/>
        <dbReference type="ChEBI" id="CHEBI:15378"/>
        <dbReference type="ChEBI" id="CHEBI:30616"/>
        <dbReference type="ChEBI" id="CHEBI:43474"/>
        <dbReference type="ChEBI" id="CHEBI:456216"/>
        <dbReference type="EC" id="5.6.2.4"/>
    </reaction>
</comment>
<organism evidence="18 19">
    <name type="scientific">Pseudaquabacterium terrae</name>
    <dbReference type="NCBI Taxonomy" id="2732868"/>
    <lineage>
        <taxon>Bacteria</taxon>
        <taxon>Pseudomonadati</taxon>
        <taxon>Pseudomonadota</taxon>
        <taxon>Betaproteobacteria</taxon>
        <taxon>Burkholderiales</taxon>
        <taxon>Sphaerotilaceae</taxon>
        <taxon>Pseudaquabacterium</taxon>
    </lineage>
</organism>
<feature type="domain" description="UvrD-like helicase ATP-binding" evidence="16">
    <location>
        <begin position="12"/>
        <end position="473"/>
    </location>
</feature>
<sequence>MIAAAYRADGQPCSREAFYALACDPARSVVVEACAGAGKTWMLVSRILRALLDGVAPEQILAITFTRKAAGEMRERLQEWLTEFALADTPSRIDALRQRGVEAAQAEALAPALAGLAERLLASGRAVEILTFHAWFSRLMRAAPHELLQRLGLQPGMGLIEDITELQPELMRRFHAAVADDADALADYRALIERHGRARLAAWLAAALDKRIEIELADEAGRAELALPALDDDEATAVDRLADDMLLRHRLDDAARALGAHKGKRERDAGDGLQQALAESDPLATFETAWAALFTKEDKPRKLGDAPAVEDAFGLLLQLRDEIAQQNARRDHGRMLRLSRRLLLAWRDLKRERALADMADLERCALALLSDPVLSGWVQQRLDQRTRQVLIDEFQDTSPLQWQALLNWLSAYAGSGGGLSGQRPPAVFIVGDPKQSIYRFRRAEPRVFAAAREFVAQGLGGTVLECDHTRRNAPGVIEQLNRVFGDAEAAGEFSGFRSHTTEAAPVPLPALRVLPEAARPARERADRSQAPVWRDSLSERRVEPEVLLRRAEAAQVAAAIVECLDGGVAPDEIMVLARKRNVLALVADALRERHVPCVAPEDLLLAEVPEARDLIALLDVLASPGHDLSLAHALKSPVFAADDAELLALAQRARTNGGHWRAALADWTDAPAALARARDLLAGWAAVLPQLSPHDLLDRIVHEGDVLARLVAAAPPERRGIARQAVQALLAQALAIDGGRYATPYNFVRALRRRPVRIGTPAFSGAVRLLTVHGAKGLEADRVFLVDADPEPPNAGQAGLMVEWPVHEAAPSRIAFVASLSRCPPSLRRLADEEALLNAREDLNVLYVAMTRARYALVVSRTPPRASDPLAWWPRLLSAAEPWVPDLARQAHGAAALLTLPVLPAAAPEFAHAVAAASAVDETAARLGQAVHRVLEWAAQRAAGTRPRAELAAAAAQAFGLDATAGAEIERRAAEVLDAPALARFFDPAALRWAGNEVPVAHDGDPLRIDRLVQIEADGCWWVLDYKLASAPERLDDNRAQLRRYRDAIAALQPGDPVRAAFIAGGGRLVELSAEDTDSPTA</sequence>
<dbReference type="PROSITE" id="PS51198">
    <property type="entry name" value="UVRD_HELICASE_ATP_BIND"/>
    <property type="match status" value="1"/>
</dbReference>
<dbReference type="EMBL" id="JABRWJ010000007">
    <property type="protein sequence ID" value="NRF69940.1"/>
    <property type="molecule type" value="Genomic_DNA"/>
</dbReference>
<dbReference type="InterPro" id="IPR027417">
    <property type="entry name" value="P-loop_NTPase"/>
</dbReference>
<comment type="catalytic activity">
    <reaction evidence="11">
        <text>Couples ATP hydrolysis with the unwinding of duplex DNA by translocating in the 3'-5' direction.</text>
        <dbReference type="EC" id="5.6.2.4"/>
    </reaction>
</comment>
<dbReference type="SUPFAM" id="SSF52540">
    <property type="entry name" value="P-loop containing nucleoside triphosphate hydrolases"/>
    <property type="match status" value="1"/>
</dbReference>
<evidence type="ECO:0000256" key="10">
    <source>
        <dbReference type="ARBA" id="ARBA00023235"/>
    </source>
</evidence>
<evidence type="ECO:0000256" key="1">
    <source>
        <dbReference type="ARBA" id="ARBA00022722"/>
    </source>
</evidence>
<evidence type="ECO:0000256" key="15">
    <source>
        <dbReference type="PROSITE-ProRule" id="PRU00560"/>
    </source>
</evidence>
<keyword evidence="7 15" id="KW-0067">ATP-binding</keyword>
<dbReference type="InterPro" id="IPR014017">
    <property type="entry name" value="DNA_helicase_UvrD-like_C"/>
</dbReference>
<dbReference type="InterPro" id="IPR011604">
    <property type="entry name" value="PDDEXK-like_dom_sf"/>
</dbReference>
<evidence type="ECO:0000256" key="5">
    <source>
        <dbReference type="ARBA" id="ARBA00022806"/>
    </source>
</evidence>
<gene>
    <name evidence="18" type="ORF">HLB44_23320</name>
</gene>
<keyword evidence="8" id="KW-0238">DNA-binding</keyword>
<dbReference type="Pfam" id="PF12705">
    <property type="entry name" value="PDDEXK_1"/>
    <property type="match status" value="1"/>
</dbReference>
<evidence type="ECO:0000256" key="2">
    <source>
        <dbReference type="ARBA" id="ARBA00022741"/>
    </source>
</evidence>
<dbReference type="Proteomes" id="UP000737171">
    <property type="component" value="Unassembled WGS sequence"/>
</dbReference>
<evidence type="ECO:0000256" key="8">
    <source>
        <dbReference type="ARBA" id="ARBA00023125"/>
    </source>
</evidence>
<evidence type="ECO:0000256" key="11">
    <source>
        <dbReference type="ARBA" id="ARBA00034617"/>
    </source>
</evidence>
<keyword evidence="4 15" id="KW-0378">Hydrolase</keyword>
<evidence type="ECO:0000256" key="4">
    <source>
        <dbReference type="ARBA" id="ARBA00022801"/>
    </source>
</evidence>
<evidence type="ECO:0000256" key="12">
    <source>
        <dbReference type="ARBA" id="ARBA00034808"/>
    </source>
</evidence>
<keyword evidence="9" id="KW-0234">DNA repair</keyword>
<name>A0ABX2EN10_9BURK</name>
<dbReference type="InterPro" id="IPR038726">
    <property type="entry name" value="PDDEXK_AddAB-type"/>
</dbReference>
<dbReference type="InterPro" id="IPR000212">
    <property type="entry name" value="DNA_helicase_UvrD/REP"/>
</dbReference>
<keyword evidence="2 15" id="KW-0547">Nucleotide-binding</keyword>
<dbReference type="RefSeq" id="WP_173127843.1">
    <property type="nucleotide sequence ID" value="NZ_JABRWJ010000007.1"/>
</dbReference>
<evidence type="ECO:0000259" key="17">
    <source>
        <dbReference type="PROSITE" id="PS51217"/>
    </source>
</evidence>
<keyword evidence="1" id="KW-0540">Nuclease</keyword>
<evidence type="ECO:0000256" key="3">
    <source>
        <dbReference type="ARBA" id="ARBA00022763"/>
    </source>
</evidence>
<evidence type="ECO:0000256" key="7">
    <source>
        <dbReference type="ARBA" id="ARBA00022840"/>
    </source>
</evidence>
<dbReference type="PANTHER" id="PTHR11070">
    <property type="entry name" value="UVRD / RECB / PCRA DNA HELICASE FAMILY MEMBER"/>
    <property type="match status" value="1"/>
</dbReference>
<dbReference type="Gene3D" id="3.40.50.300">
    <property type="entry name" value="P-loop containing nucleotide triphosphate hydrolases"/>
    <property type="match status" value="3"/>
</dbReference>
<dbReference type="InterPro" id="IPR014016">
    <property type="entry name" value="UvrD-like_ATP-bd"/>
</dbReference>
<keyword evidence="6" id="KW-0269">Exonuclease</keyword>
<evidence type="ECO:0000256" key="9">
    <source>
        <dbReference type="ARBA" id="ARBA00023204"/>
    </source>
</evidence>
<dbReference type="Pfam" id="PF13361">
    <property type="entry name" value="UvrD_C"/>
    <property type="match status" value="1"/>
</dbReference>
<feature type="domain" description="UvrD-like helicase C-terminal" evidence="17">
    <location>
        <begin position="511"/>
        <end position="777"/>
    </location>
</feature>
<dbReference type="Pfam" id="PF00580">
    <property type="entry name" value="UvrD-helicase"/>
    <property type="match status" value="1"/>
</dbReference>
<evidence type="ECO:0000256" key="13">
    <source>
        <dbReference type="ARBA" id="ARBA00034923"/>
    </source>
</evidence>
<dbReference type="EC" id="5.6.2.4" evidence="12"/>